<dbReference type="RefSeq" id="WP_419187312.1">
    <property type="nucleotide sequence ID" value="NZ_CP036272.1"/>
</dbReference>
<accession>A0A517SVG1</accession>
<organism evidence="3 4">
    <name type="scientific">Stieleria bergensis</name>
    <dbReference type="NCBI Taxonomy" id="2528025"/>
    <lineage>
        <taxon>Bacteria</taxon>
        <taxon>Pseudomonadati</taxon>
        <taxon>Planctomycetota</taxon>
        <taxon>Planctomycetia</taxon>
        <taxon>Pirellulales</taxon>
        <taxon>Pirellulaceae</taxon>
        <taxon>Stieleria</taxon>
    </lineage>
</organism>
<evidence type="ECO:0000256" key="1">
    <source>
        <dbReference type="SAM" id="MobiDB-lite"/>
    </source>
</evidence>
<dbReference type="AlphaFoldDB" id="A0A517SVG1"/>
<evidence type="ECO:0000313" key="3">
    <source>
        <dbReference type="EMBL" id="QDT60119.1"/>
    </source>
</evidence>
<dbReference type="Pfam" id="PF20397">
    <property type="entry name" value="DUF6690"/>
    <property type="match status" value="1"/>
</dbReference>
<name>A0A517SVG1_9BACT</name>
<proteinExistence type="predicted"/>
<reference evidence="3 4" key="1">
    <citation type="submission" date="2019-02" db="EMBL/GenBank/DDBJ databases">
        <title>Deep-cultivation of Planctomycetes and their phenomic and genomic characterization uncovers novel biology.</title>
        <authorList>
            <person name="Wiegand S."/>
            <person name="Jogler M."/>
            <person name="Boedeker C."/>
            <person name="Pinto D."/>
            <person name="Vollmers J."/>
            <person name="Rivas-Marin E."/>
            <person name="Kohn T."/>
            <person name="Peeters S.H."/>
            <person name="Heuer A."/>
            <person name="Rast P."/>
            <person name="Oberbeckmann S."/>
            <person name="Bunk B."/>
            <person name="Jeske O."/>
            <person name="Meyerdierks A."/>
            <person name="Storesund J.E."/>
            <person name="Kallscheuer N."/>
            <person name="Luecker S."/>
            <person name="Lage O.M."/>
            <person name="Pohl T."/>
            <person name="Merkel B.J."/>
            <person name="Hornburger P."/>
            <person name="Mueller R.-W."/>
            <person name="Bruemmer F."/>
            <person name="Labrenz M."/>
            <person name="Spormann A.M."/>
            <person name="Op den Camp H."/>
            <person name="Overmann J."/>
            <person name="Amann R."/>
            <person name="Jetten M.S.M."/>
            <person name="Mascher T."/>
            <person name="Medema M.H."/>
            <person name="Devos D.P."/>
            <person name="Kaster A.-K."/>
            <person name="Ovreas L."/>
            <person name="Rohde M."/>
            <person name="Galperin M.Y."/>
            <person name="Jogler C."/>
        </authorList>
    </citation>
    <scope>NUCLEOTIDE SEQUENCE [LARGE SCALE GENOMIC DNA]</scope>
    <source>
        <strain evidence="3 4">SV_7m_r</strain>
    </source>
</reference>
<keyword evidence="4" id="KW-1185">Reference proteome</keyword>
<dbReference type="Proteomes" id="UP000315003">
    <property type="component" value="Chromosome"/>
</dbReference>
<evidence type="ECO:0000313" key="4">
    <source>
        <dbReference type="Proteomes" id="UP000315003"/>
    </source>
</evidence>
<sequence>MSLTTIAKRFAPVGLGMMAIGAILSYETDLGQDTISTVSTLFDGSSASDTSKSPTSPSTNRLGDIENVRDATLSSSRYDPELVAELTGIPTADQGGPSLAGRPVEDFRELLRFDLTPAALMTRYSRISTTLADMRLKGMRVPVVTGTRADDLAGTLTYYFDGAAQLQRVTFEGFTGDHRRITQTMTSFYGLKPEPTLAAGVFTKRWNGRPVHFLRLSLAPVVYSDAVHQKYAIFLELNQPNLAYGISKDAQRIVHADKATGQW</sequence>
<dbReference type="EMBL" id="CP036272">
    <property type="protein sequence ID" value="QDT60119.1"/>
    <property type="molecule type" value="Genomic_DNA"/>
</dbReference>
<protein>
    <recommendedName>
        <fullName evidence="2">DUF6690 domain-containing protein</fullName>
    </recommendedName>
</protein>
<feature type="compositionally biased region" description="Low complexity" evidence="1">
    <location>
        <begin position="45"/>
        <end position="59"/>
    </location>
</feature>
<evidence type="ECO:0000259" key="2">
    <source>
        <dbReference type="Pfam" id="PF20397"/>
    </source>
</evidence>
<feature type="domain" description="DUF6690" evidence="2">
    <location>
        <begin position="8"/>
        <end position="263"/>
    </location>
</feature>
<feature type="region of interest" description="Disordered" evidence="1">
    <location>
        <begin position="42"/>
        <end position="64"/>
    </location>
</feature>
<dbReference type="InterPro" id="IPR046512">
    <property type="entry name" value="DUF6690"/>
</dbReference>
<gene>
    <name evidence="3" type="ORF">SV7mr_26360</name>
</gene>